<proteinExistence type="predicted"/>
<accession>A0ABX5Q221</accession>
<dbReference type="Proteomes" id="UP000248584">
    <property type="component" value="Unassembled WGS sequence"/>
</dbReference>
<reference evidence="1 2" key="1">
    <citation type="submission" date="2018-06" db="EMBL/GenBank/DDBJ databases">
        <title>Genomic Encyclopedia of Archaeal and Bacterial Type Strains, Phase II (KMG-II): from individual species to whole genera.</title>
        <authorList>
            <person name="Goeker M."/>
        </authorList>
    </citation>
    <scope>NUCLEOTIDE SEQUENCE [LARGE SCALE GENOMIC DNA]</scope>
    <source>
        <strain evidence="1 2">DSM 17205</strain>
    </source>
</reference>
<keyword evidence="2" id="KW-1185">Reference proteome</keyword>
<dbReference type="EMBL" id="QKZR01000001">
    <property type="protein sequence ID" value="PZX44001.1"/>
    <property type="molecule type" value="Genomic_DNA"/>
</dbReference>
<organism evidence="1 2">
    <name type="scientific">Nonlabens dokdonensis</name>
    <dbReference type="NCBI Taxonomy" id="328515"/>
    <lineage>
        <taxon>Bacteria</taxon>
        <taxon>Pseudomonadati</taxon>
        <taxon>Bacteroidota</taxon>
        <taxon>Flavobacteriia</taxon>
        <taxon>Flavobacteriales</taxon>
        <taxon>Flavobacteriaceae</taxon>
        <taxon>Nonlabens</taxon>
    </lineage>
</organism>
<name>A0ABX5Q221_9FLAO</name>
<protein>
    <submittedName>
        <fullName evidence="1">Uncharacterized protein DUF4270</fullName>
    </submittedName>
</protein>
<dbReference type="InterPro" id="IPR025366">
    <property type="entry name" value="DUF4270"/>
</dbReference>
<evidence type="ECO:0000313" key="1">
    <source>
        <dbReference type="EMBL" id="PZX44001.1"/>
    </source>
</evidence>
<comment type="caution">
    <text evidence="1">The sequence shown here is derived from an EMBL/GenBank/DDBJ whole genome shotgun (WGS) entry which is preliminary data.</text>
</comment>
<evidence type="ECO:0000313" key="2">
    <source>
        <dbReference type="Proteomes" id="UP000248584"/>
    </source>
</evidence>
<gene>
    <name evidence="1" type="ORF">LX97_01006</name>
</gene>
<dbReference type="Pfam" id="PF14092">
    <property type="entry name" value="DUF4270"/>
    <property type="match status" value="1"/>
</dbReference>
<sequence length="546" mass="60670">MLCNAAIIIAVILGVVSCENELTPLGSNFLGEDPENIIKEAEFDVKTYSAPVNPVQTNNFPSMPFGFYEDPVYGNSTYSFVSELNLGFQNPDIGFNVELVDIKIDIPYFSTVISQSSTDQTIYELDSLYGNQSIQIELYRSNYFLNSFDPDNISETAVYYSNFDNEIENNLGELLYSDNDFLPSPLEEVVTEDNIVNGMSVTDTIERLSPRYRRSFSDVETERWKEIFFVTDPATGEITDIRSELANNNIFRDYFRGVYFKVNGVTGAGNLVHLNLNEASIIVTIQSDSIDVNDFDEDGQTDDFIANPQSDIRFNFNGARVGFINNEFTPEALANIAASNDPLNGAENTFLKGGAGSVAVVELFGQATNDVDGESPILTNVIQNQWIINEAYIDFYVNLPVDDQGENEPERIIIYDYDTNTLLSDYVITNALTDPLLANLSHLGRLERITNDDGSVDIKYRIRLTQHLNDILAGNIQNNRLGIAVSQNVSLIGNNEVLNQGGSTIEPNIIPLSAAISHEGTVIHGNLSPILSKRPKLKVFYSETTN</sequence>